<dbReference type="SMART" id="SM00079">
    <property type="entry name" value="PBPe"/>
    <property type="match status" value="1"/>
</dbReference>
<dbReference type="PANTHER" id="PTHR35936">
    <property type="entry name" value="MEMBRANE-BOUND LYTIC MUREIN TRANSGLYCOSYLASE F"/>
    <property type="match status" value="1"/>
</dbReference>
<dbReference type="PANTHER" id="PTHR35936:SF17">
    <property type="entry name" value="ARGININE-BINDING EXTRACELLULAR PROTEIN ARTP"/>
    <property type="match status" value="1"/>
</dbReference>
<evidence type="ECO:0000256" key="1">
    <source>
        <dbReference type="ARBA" id="ARBA00004196"/>
    </source>
</evidence>
<evidence type="ECO:0000256" key="2">
    <source>
        <dbReference type="ARBA" id="ARBA00010333"/>
    </source>
</evidence>
<dbReference type="GO" id="GO:0015276">
    <property type="term" value="F:ligand-gated monoatomic ion channel activity"/>
    <property type="evidence" value="ECO:0007669"/>
    <property type="project" value="InterPro"/>
</dbReference>
<reference evidence="8 9" key="1">
    <citation type="submission" date="2020-07" db="EMBL/GenBank/DDBJ databases">
        <title>Genomic diversity of species in the Neisseriaceae family.</title>
        <authorList>
            <person name="Vincent A.T."/>
            <person name="Bernet E."/>
            <person name="Veyrier F.J."/>
        </authorList>
    </citation>
    <scope>NUCLEOTIDE SEQUENCE [LARGE SCALE GENOMIC DNA]</scope>
    <source>
        <strain evidence="8 9">DSM 22244</strain>
    </source>
</reference>
<gene>
    <name evidence="8" type="ORF">H3L94_09635</name>
</gene>
<proteinExistence type="inferred from homology"/>
<dbReference type="RefSeq" id="WP_182121842.1">
    <property type="nucleotide sequence ID" value="NZ_CP059567.1"/>
</dbReference>
<dbReference type="AlphaFoldDB" id="A0A7D7N4T2"/>
<protein>
    <submittedName>
        <fullName evidence="8">Basic amino acid ABC transporter substrate-binding protein</fullName>
    </submittedName>
</protein>
<evidence type="ECO:0000259" key="6">
    <source>
        <dbReference type="SMART" id="SM00062"/>
    </source>
</evidence>
<dbReference type="GO" id="GO:0016020">
    <property type="term" value="C:membrane"/>
    <property type="evidence" value="ECO:0007669"/>
    <property type="project" value="InterPro"/>
</dbReference>
<dbReference type="GO" id="GO:0030313">
    <property type="term" value="C:cell envelope"/>
    <property type="evidence" value="ECO:0007669"/>
    <property type="project" value="UniProtKB-SubCell"/>
</dbReference>
<evidence type="ECO:0000313" key="9">
    <source>
        <dbReference type="Proteomes" id="UP000514752"/>
    </source>
</evidence>
<dbReference type="KEGG" id="nsg:H3L94_09635"/>
<feature type="domain" description="Ionotropic glutamate receptor C-terminal" evidence="7">
    <location>
        <begin position="48"/>
        <end position="271"/>
    </location>
</feature>
<dbReference type="SMART" id="SM00062">
    <property type="entry name" value="PBPb"/>
    <property type="match status" value="1"/>
</dbReference>
<dbReference type="CDD" id="cd13624">
    <property type="entry name" value="PBP2_Arg_Lys_His"/>
    <property type="match status" value="1"/>
</dbReference>
<dbReference type="SUPFAM" id="SSF53850">
    <property type="entry name" value="Periplasmic binding protein-like II"/>
    <property type="match status" value="1"/>
</dbReference>
<evidence type="ECO:0000256" key="4">
    <source>
        <dbReference type="RuleBase" id="RU003744"/>
    </source>
</evidence>
<organism evidence="8 9">
    <name type="scientific">Neisseria shayeganii</name>
    <dbReference type="NCBI Taxonomy" id="607712"/>
    <lineage>
        <taxon>Bacteria</taxon>
        <taxon>Pseudomonadati</taxon>
        <taxon>Pseudomonadota</taxon>
        <taxon>Betaproteobacteria</taxon>
        <taxon>Neisseriales</taxon>
        <taxon>Neisseriaceae</taxon>
        <taxon>Neisseria</taxon>
    </lineage>
</organism>
<comment type="subcellular location">
    <subcellularLocation>
        <location evidence="1">Cell envelope</location>
    </subcellularLocation>
</comment>
<feature type="domain" description="Solute-binding protein family 3/N-terminal" evidence="6">
    <location>
        <begin position="48"/>
        <end position="272"/>
    </location>
</feature>
<dbReference type="InterPro" id="IPR018313">
    <property type="entry name" value="SBP_3_CS"/>
</dbReference>
<dbReference type="InterPro" id="IPR001320">
    <property type="entry name" value="Iontro_rcpt_C"/>
</dbReference>
<feature type="signal peptide" evidence="5">
    <location>
        <begin position="1"/>
        <end position="19"/>
    </location>
</feature>
<dbReference type="PROSITE" id="PS01039">
    <property type="entry name" value="SBP_BACTERIAL_3"/>
    <property type="match status" value="1"/>
</dbReference>
<dbReference type="InterPro" id="IPR001638">
    <property type="entry name" value="Solute-binding_3/MltF_N"/>
</dbReference>
<dbReference type="EMBL" id="CP059567">
    <property type="protein sequence ID" value="QMT40100.1"/>
    <property type="molecule type" value="Genomic_DNA"/>
</dbReference>
<dbReference type="Pfam" id="PF00497">
    <property type="entry name" value="SBP_bac_3"/>
    <property type="match status" value="1"/>
</dbReference>
<evidence type="ECO:0000256" key="5">
    <source>
        <dbReference type="SAM" id="SignalP"/>
    </source>
</evidence>
<comment type="similarity">
    <text evidence="2 4">Belongs to the bacterial solute-binding protein 3 family.</text>
</comment>
<evidence type="ECO:0000256" key="3">
    <source>
        <dbReference type="ARBA" id="ARBA00022729"/>
    </source>
</evidence>
<keyword evidence="3 5" id="KW-0732">Signal</keyword>
<dbReference type="Proteomes" id="UP000514752">
    <property type="component" value="Chromosome"/>
</dbReference>
<accession>A0A7D7N4T2</accession>
<evidence type="ECO:0000259" key="7">
    <source>
        <dbReference type="SMART" id="SM00079"/>
    </source>
</evidence>
<sequence length="287" mass="30483">MNMKKWLATVLACSAVALSGCGDNSSNQTAAPAPASDASSAPVAEAKVLRVGMNAEFPPFESQDAQGQVHGFDVDLLNALAKEGGFQVEFKNQPWDSLFNSLKNGDVDVLASAVTITEERMQSMAFTDPYFQISQVVLVQGDKNIASVEDLKNLSRVGVVTGNTGDLAAGKILGATNPKIARFENLPLLLKELENGGLEAAISDSSVVMEFIKNNSGKSFSMIEIPDFDTENYGLAVRKDDAATLDMLNKALAAIRANGEYDRIHSQYFAKPDAPTAASEAAASEAK</sequence>
<dbReference type="Gene3D" id="3.40.190.10">
    <property type="entry name" value="Periplasmic binding protein-like II"/>
    <property type="match status" value="2"/>
</dbReference>
<dbReference type="PROSITE" id="PS51257">
    <property type="entry name" value="PROKAR_LIPOPROTEIN"/>
    <property type="match status" value="1"/>
</dbReference>
<evidence type="ECO:0000313" key="8">
    <source>
        <dbReference type="EMBL" id="QMT40100.1"/>
    </source>
</evidence>
<feature type="chain" id="PRO_5028482826" evidence="5">
    <location>
        <begin position="20"/>
        <end position="287"/>
    </location>
</feature>
<name>A0A7D7N4T2_9NEIS</name>